<dbReference type="Pfam" id="PF01420">
    <property type="entry name" value="Methylase_S"/>
    <property type="match status" value="2"/>
</dbReference>
<dbReference type="EMBL" id="ATJV01000068">
    <property type="protein sequence ID" value="EPZ14922.1"/>
    <property type="molecule type" value="Genomic_DNA"/>
</dbReference>
<keyword evidence="3" id="KW-0238">DNA-binding</keyword>
<dbReference type="REBASE" id="122433">
    <property type="entry name" value="S.Tte58ORF17650P"/>
</dbReference>
<dbReference type="PATRIC" id="fig|1348657.5.peg.2611"/>
<keyword evidence="2" id="KW-0680">Restriction system</keyword>
<comment type="caution">
    <text evidence="5">The sequence shown here is derived from an EMBL/GenBank/DDBJ whole genome shotgun (WGS) entry which is preliminary data.</text>
</comment>
<dbReference type="InterPro" id="IPR052021">
    <property type="entry name" value="Type-I_RS_S_subunit"/>
</dbReference>
<dbReference type="InterPro" id="IPR000055">
    <property type="entry name" value="Restrct_endonuc_typeI_TRD"/>
</dbReference>
<gene>
    <name evidence="5" type="ORF">M622_17640</name>
</gene>
<dbReference type="CDD" id="cd17246">
    <property type="entry name" value="RMtype1_S_SonII-TRD2-CR2_like"/>
    <property type="match status" value="1"/>
</dbReference>
<dbReference type="AlphaFoldDB" id="S9ZN39"/>
<protein>
    <recommendedName>
        <fullName evidence="4">Type I restriction modification DNA specificity domain-containing protein</fullName>
    </recommendedName>
</protein>
<evidence type="ECO:0000256" key="3">
    <source>
        <dbReference type="ARBA" id="ARBA00023125"/>
    </source>
</evidence>
<dbReference type="SUPFAM" id="SSF116734">
    <property type="entry name" value="DNA methylase specificity domain"/>
    <property type="match status" value="2"/>
</dbReference>
<reference evidence="5 6" key="1">
    <citation type="submission" date="2013-06" db="EMBL/GenBank/DDBJ databases">
        <title>Draft genome sequence of Thauera terpenica.</title>
        <authorList>
            <person name="Liu B."/>
            <person name="Frostegard A.H."/>
            <person name="Shapleigh J.P."/>
        </authorList>
    </citation>
    <scope>NUCLEOTIDE SEQUENCE [LARGE SCALE GENOMIC DNA]</scope>
    <source>
        <strain evidence="5 6">58Eu</strain>
    </source>
</reference>
<dbReference type="PANTHER" id="PTHR30408">
    <property type="entry name" value="TYPE-1 RESTRICTION ENZYME ECOKI SPECIFICITY PROTEIN"/>
    <property type="match status" value="1"/>
</dbReference>
<evidence type="ECO:0000313" key="6">
    <source>
        <dbReference type="Proteomes" id="UP000015455"/>
    </source>
</evidence>
<dbReference type="eggNOG" id="COG0732">
    <property type="taxonomic scope" value="Bacteria"/>
</dbReference>
<dbReference type="GO" id="GO:0009307">
    <property type="term" value="P:DNA restriction-modification system"/>
    <property type="evidence" value="ECO:0007669"/>
    <property type="project" value="UniProtKB-KW"/>
</dbReference>
<feature type="domain" description="Type I restriction modification DNA specificity" evidence="4">
    <location>
        <begin position="56"/>
        <end position="155"/>
    </location>
</feature>
<evidence type="ECO:0000259" key="4">
    <source>
        <dbReference type="Pfam" id="PF01420"/>
    </source>
</evidence>
<evidence type="ECO:0000313" key="5">
    <source>
        <dbReference type="EMBL" id="EPZ14922.1"/>
    </source>
</evidence>
<feature type="domain" description="Type I restriction modification DNA specificity" evidence="4">
    <location>
        <begin position="222"/>
        <end position="350"/>
    </location>
</feature>
<name>S9ZN39_9RHOO</name>
<proteinExistence type="inferred from homology"/>
<dbReference type="PANTHER" id="PTHR30408:SF12">
    <property type="entry name" value="TYPE I RESTRICTION ENZYME MJAVIII SPECIFICITY SUBUNIT"/>
    <property type="match status" value="1"/>
</dbReference>
<sequence>MKFGDVVRLSKARSQDPLADGIERYVGLEHLEPGDLRIRRWGSVADGVTFTSVFQPGQVLFGKRRAYQRKVAVADFSGVCSGDIYVLETKDAQVLLPELLPFICQTDAFFDHAVGTSAGSLSPRTNWTSLAEFEYALPPMNEQMRIVDLLGAIDEQVVSVANAIDTLSQVKAAFVEKFISASSESCPTIALAEGCTRVTDGTHQPPTFTDHGIPFFLVKTISSGFVDWTSTKFVSKETYDELTRRVRPKRGDVLYTAVGATYGVALLVDFDEAFVFQRHIAHIIPNPEKLIGRYVEEFLNSRAGKRQSDRCAIGSAQPTVTLKSLSSFKIPLPTIEEQKAFVAELESIAAALGRLEGRLQSSTAIRASALNGVLL</sequence>
<organism evidence="5 6">
    <name type="scientific">Thauera terpenica 58Eu</name>
    <dbReference type="NCBI Taxonomy" id="1348657"/>
    <lineage>
        <taxon>Bacteria</taxon>
        <taxon>Pseudomonadati</taxon>
        <taxon>Pseudomonadota</taxon>
        <taxon>Betaproteobacteria</taxon>
        <taxon>Rhodocyclales</taxon>
        <taxon>Zoogloeaceae</taxon>
        <taxon>Thauera</taxon>
    </lineage>
</organism>
<evidence type="ECO:0000256" key="1">
    <source>
        <dbReference type="ARBA" id="ARBA00010923"/>
    </source>
</evidence>
<dbReference type="Gene3D" id="3.90.220.20">
    <property type="entry name" value="DNA methylase specificity domains"/>
    <property type="match status" value="2"/>
</dbReference>
<dbReference type="STRING" id="1348657.M622_17640"/>
<keyword evidence="6" id="KW-1185">Reference proteome</keyword>
<dbReference type="GO" id="GO:0003677">
    <property type="term" value="F:DNA binding"/>
    <property type="evidence" value="ECO:0007669"/>
    <property type="project" value="UniProtKB-KW"/>
</dbReference>
<comment type="similarity">
    <text evidence="1">Belongs to the type-I restriction system S methylase family.</text>
</comment>
<accession>S9ZN39</accession>
<evidence type="ECO:0000256" key="2">
    <source>
        <dbReference type="ARBA" id="ARBA00022747"/>
    </source>
</evidence>
<dbReference type="InterPro" id="IPR044946">
    <property type="entry name" value="Restrct_endonuc_typeI_TRD_sf"/>
</dbReference>
<dbReference type="Proteomes" id="UP000015455">
    <property type="component" value="Unassembled WGS sequence"/>
</dbReference>